<dbReference type="PANTHER" id="PTHR12281">
    <property type="entry name" value="RP42 RELATED"/>
    <property type="match status" value="1"/>
</dbReference>
<evidence type="ECO:0000313" key="5">
    <source>
        <dbReference type="Proteomes" id="UP001174677"/>
    </source>
</evidence>
<evidence type="ECO:0000256" key="2">
    <source>
        <dbReference type="SAM" id="MobiDB-lite"/>
    </source>
</evidence>
<evidence type="ECO:0000313" key="4">
    <source>
        <dbReference type="EMBL" id="KAJ9134911.1"/>
    </source>
</evidence>
<evidence type="ECO:0000259" key="3">
    <source>
        <dbReference type="PROSITE" id="PS51229"/>
    </source>
</evidence>
<dbReference type="InterPro" id="IPR042460">
    <property type="entry name" value="DCN1-like_PONY"/>
</dbReference>
<keyword evidence="5" id="KW-1185">Reference proteome</keyword>
<protein>
    <recommendedName>
        <fullName evidence="1">Defective in cullin neddylation protein</fullName>
    </recommendedName>
</protein>
<reference evidence="4 5" key="1">
    <citation type="journal article" date="2023" name="Plant Biotechnol. J.">
        <title>Chromosome-level wild Hevea brasiliensis genome provides new tools for genomic-assisted breeding and valuable loci to elevate rubber yield.</title>
        <authorList>
            <person name="Cheng H."/>
            <person name="Song X."/>
            <person name="Hu Y."/>
            <person name="Wu T."/>
            <person name="Yang Q."/>
            <person name="An Z."/>
            <person name="Feng S."/>
            <person name="Deng Z."/>
            <person name="Wu W."/>
            <person name="Zeng X."/>
            <person name="Tu M."/>
            <person name="Wang X."/>
            <person name="Huang H."/>
        </authorList>
    </citation>
    <scope>NUCLEOTIDE SEQUENCE [LARGE SCALE GENOMIC DNA]</scope>
    <source>
        <strain evidence="4">MT/VB/25A 57/8</strain>
    </source>
</reference>
<organism evidence="4 5">
    <name type="scientific">Hevea brasiliensis</name>
    <name type="common">Para rubber tree</name>
    <name type="synonym">Siphonia brasiliensis</name>
    <dbReference type="NCBI Taxonomy" id="3981"/>
    <lineage>
        <taxon>Eukaryota</taxon>
        <taxon>Viridiplantae</taxon>
        <taxon>Streptophyta</taxon>
        <taxon>Embryophyta</taxon>
        <taxon>Tracheophyta</taxon>
        <taxon>Spermatophyta</taxon>
        <taxon>Magnoliopsida</taxon>
        <taxon>eudicotyledons</taxon>
        <taxon>Gunneridae</taxon>
        <taxon>Pentapetalae</taxon>
        <taxon>rosids</taxon>
        <taxon>fabids</taxon>
        <taxon>Malpighiales</taxon>
        <taxon>Euphorbiaceae</taxon>
        <taxon>Crotonoideae</taxon>
        <taxon>Micrandreae</taxon>
        <taxon>Hevea</taxon>
    </lineage>
</organism>
<comment type="caution">
    <text evidence="4">The sequence shown here is derived from an EMBL/GenBank/DDBJ whole genome shotgun (WGS) entry which is preliminary data.</text>
</comment>
<dbReference type="Pfam" id="PF03556">
    <property type="entry name" value="Cullin_binding"/>
    <property type="match status" value="1"/>
</dbReference>
<dbReference type="PROSITE" id="PS51229">
    <property type="entry name" value="DCUN1"/>
    <property type="match status" value="1"/>
</dbReference>
<accession>A0ABQ9KCW5</accession>
<evidence type="ECO:0000256" key="1">
    <source>
        <dbReference type="RuleBase" id="RU410713"/>
    </source>
</evidence>
<comment type="function">
    <text evidence="1">Neddylation of cullins play an essential role in the regulation of SCF-type complexes activity.</text>
</comment>
<feature type="domain" description="DCUN1" evidence="3">
    <location>
        <begin position="60"/>
        <end position="248"/>
    </location>
</feature>
<dbReference type="PANTHER" id="PTHR12281:SF2">
    <property type="entry name" value="DEFECTIVE IN CULLIN NEDDYLATION PROTEIN"/>
    <property type="match status" value="1"/>
</dbReference>
<dbReference type="EMBL" id="JARPOI010000018">
    <property type="protein sequence ID" value="KAJ9134911.1"/>
    <property type="molecule type" value="Genomic_DNA"/>
</dbReference>
<gene>
    <name evidence="4" type="ORF">P3X46_032152</name>
</gene>
<sequence length="266" mass="31164">MNPSNLKFSKRSKKKFHEEEEDGATMSMPSANVQALRGRDWHLDGAFDVFYNQAHIKTFTDSRNLEKLYSRYKDPYVDMILVDGITLLCNDLQVDPQDIVMLVVSWHMKAATMCEFSKQEFIGGLRALGIDSLEKFNETMPFMRSELKDEQKFCEIYNFAFGWAKEKGQKSLALDTAIGMWQLLFAEKQWPLVDHWCQFLQARHNKAISRDTWSQLLEFTKTVDFTLSNYDVDGAWPHLIDEFVEYMNENGFIQKGYQSKDWSLKR</sequence>
<dbReference type="InterPro" id="IPR014764">
    <property type="entry name" value="DCN-prot"/>
</dbReference>
<dbReference type="Gene3D" id="1.10.238.200">
    <property type="entry name" value="Cullin, PONY binding domain"/>
    <property type="match status" value="1"/>
</dbReference>
<proteinExistence type="predicted"/>
<dbReference type="Proteomes" id="UP001174677">
    <property type="component" value="Chromosome 18"/>
</dbReference>
<dbReference type="Gene3D" id="1.10.238.10">
    <property type="entry name" value="EF-hand"/>
    <property type="match status" value="1"/>
</dbReference>
<feature type="region of interest" description="Disordered" evidence="2">
    <location>
        <begin position="1"/>
        <end position="28"/>
    </location>
</feature>
<dbReference type="InterPro" id="IPR005176">
    <property type="entry name" value="PONY_dom"/>
</dbReference>
<name>A0ABQ9KCW5_HEVBR</name>